<dbReference type="eggNOG" id="COG2988">
    <property type="taxonomic scope" value="Bacteria"/>
</dbReference>
<organism evidence="6 7">
    <name type="scientific">Ramlibacter tataouinensis (strain ATCC BAA-407 / DSM 14655 / LMG 21543 / TTB310)</name>
    <dbReference type="NCBI Taxonomy" id="365046"/>
    <lineage>
        <taxon>Bacteria</taxon>
        <taxon>Pseudomonadati</taxon>
        <taxon>Pseudomonadota</taxon>
        <taxon>Betaproteobacteria</taxon>
        <taxon>Burkholderiales</taxon>
        <taxon>Comamonadaceae</taxon>
        <taxon>Ramlibacter</taxon>
    </lineage>
</organism>
<comment type="cofactor">
    <cofactor evidence="1">
        <name>Zn(2+)</name>
        <dbReference type="ChEBI" id="CHEBI:29105"/>
    </cofactor>
</comment>
<dbReference type="InterPro" id="IPR055438">
    <property type="entry name" value="AstE_AspA_cat"/>
</dbReference>
<evidence type="ECO:0000256" key="3">
    <source>
        <dbReference type="ARBA" id="ARBA00022801"/>
    </source>
</evidence>
<evidence type="ECO:0000256" key="1">
    <source>
        <dbReference type="ARBA" id="ARBA00001947"/>
    </source>
</evidence>
<evidence type="ECO:0000259" key="5">
    <source>
        <dbReference type="Pfam" id="PF24827"/>
    </source>
</evidence>
<gene>
    <name evidence="6" type="ordered locus">Rta_01120</name>
</gene>
<evidence type="ECO:0000256" key="4">
    <source>
        <dbReference type="ARBA" id="ARBA00022833"/>
    </source>
</evidence>
<evidence type="ECO:0000313" key="6">
    <source>
        <dbReference type="EMBL" id="AEG91174.1"/>
    </source>
</evidence>
<name>F5Y387_RAMTT</name>
<dbReference type="GO" id="GO:0016788">
    <property type="term" value="F:hydrolase activity, acting on ester bonds"/>
    <property type="evidence" value="ECO:0007669"/>
    <property type="project" value="InterPro"/>
</dbReference>
<dbReference type="AlphaFoldDB" id="F5Y387"/>
<dbReference type="KEGG" id="rta:Rta_01120"/>
<dbReference type="Proteomes" id="UP000008385">
    <property type="component" value="Chromosome"/>
</dbReference>
<dbReference type="GO" id="GO:0046872">
    <property type="term" value="F:metal ion binding"/>
    <property type="evidence" value="ECO:0007669"/>
    <property type="project" value="UniProtKB-KW"/>
</dbReference>
<reference evidence="7" key="1">
    <citation type="submission" date="2006-01" db="EMBL/GenBank/DDBJ databases">
        <title>Genome of the cyst-dividing bacterium Ramlibacter tataouinensis.</title>
        <authorList>
            <person name="Barakat M."/>
            <person name="Ortet P."/>
            <person name="De Luca G."/>
            <person name="Jourlin-Castelli C."/>
            <person name="Ansaldi M."/>
            <person name="Py B."/>
            <person name="Fichant G."/>
            <person name="Coutinho P."/>
            <person name="Voulhoux R."/>
            <person name="Bastien O."/>
            <person name="Roy S."/>
            <person name="Marechal E."/>
            <person name="Henrissat B."/>
            <person name="Quentin Y."/>
            <person name="Noirot P."/>
            <person name="Filloux A."/>
            <person name="Mejean V."/>
            <person name="DuBow M."/>
            <person name="Barras F."/>
            <person name="Heulin T."/>
        </authorList>
    </citation>
    <scope>NUCLEOTIDE SEQUENCE [LARGE SCALE GENOMIC DNA]</scope>
    <source>
        <strain evidence="7">ATCC BAA-407 / DSM 14655 / LMG 21543 / TTB310</strain>
    </source>
</reference>
<keyword evidence="7" id="KW-1185">Reference proteome</keyword>
<sequence>MGVPYVHERAGARPGPEVLLTALVHGNEYSGAIVLDAFLRSGLTPHSGRITAAFCNVAAFDRFDPGRPDASRFIDEDLNRVWGPRLDAPGTSCELHRARQLRPFVERASHLLDLHSMHEPAPPLLVTGLLARNIAFAQALRSAPQVVADAGHADGVRMRDHGAFADPAGDRIALLLEAGQHWECRSLATSRDVLMRFLVAVGSLARSDVPPGWLGPDVDPPAPVRVTGRVIARSMDFRFVQDFRGGEVIARAGTVIAHDAGEPVATPHEDCVLVMPSVRQLRPGVTTVRFGRR</sequence>
<feature type="domain" description="Succinylglutamate desuccinylase/Aspartoacylase catalytic" evidence="5">
    <location>
        <begin position="14"/>
        <end position="116"/>
    </location>
</feature>
<dbReference type="Pfam" id="PF24827">
    <property type="entry name" value="AstE_AspA_cat"/>
    <property type="match status" value="1"/>
</dbReference>
<dbReference type="HOGENOM" id="CLU_056327_0_0_4"/>
<keyword evidence="3" id="KW-0378">Hydrolase</keyword>
<keyword evidence="2" id="KW-0479">Metal-binding</keyword>
<proteinExistence type="predicted"/>
<dbReference type="SUPFAM" id="SSF53187">
    <property type="entry name" value="Zn-dependent exopeptidases"/>
    <property type="match status" value="1"/>
</dbReference>
<reference evidence="6 7" key="2">
    <citation type="journal article" date="2011" name="PLoS ONE">
        <title>The Cyst-Dividing Bacterium Ramlibacter tataouinensis TTB310 Genome Reveals a Well-Stocked Toolbox for Adaptation to a Desert Environment.</title>
        <authorList>
            <person name="De Luca G."/>
            <person name="Barakat M."/>
            <person name="Ortet P."/>
            <person name="Fochesato S."/>
            <person name="Jourlin-Castelli C."/>
            <person name="Ansaldi M."/>
            <person name="Py B."/>
            <person name="Fichant G."/>
            <person name="Coutinho P.M."/>
            <person name="Voulhoux R."/>
            <person name="Bastien O."/>
            <person name="Marechal E."/>
            <person name="Henrissat B."/>
            <person name="Quentin Y."/>
            <person name="Noirot P."/>
            <person name="Filloux A."/>
            <person name="Mejean V."/>
            <person name="Dubow M.S."/>
            <person name="Barras F."/>
            <person name="Barbe V."/>
            <person name="Weissenbach J."/>
            <person name="Mihalcescu I."/>
            <person name="Vermeglio A."/>
            <person name="Achouak W."/>
            <person name="Heulin T."/>
        </authorList>
    </citation>
    <scope>NUCLEOTIDE SEQUENCE [LARGE SCALE GENOMIC DNA]</scope>
    <source>
        <strain evidence="7">ATCC BAA-407 / DSM 14655 / LMG 21543 / TTB310</strain>
    </source>
</reference>
<dbReference type="Gene3D" id="3.40.630.10">
    <property type="entry name" value="Zn peptidases"/>
    <property type="match status" value="1"/>
</dbReference>
<keyword evidence="4" id="KW-0862">Zinc</keyword>
<dbReference type="PATRIC" id="fig|365046.3.peg.115"/>
<dbReference type="EMBL" id="CP000245">
    <property type="protein sequence ID" value="AEG91174.1"/>
    <property type="molecule type" value="Genomic_DNA"/>
</dbReference>
<accession>F5Y387</accession>
<dbReference type="STRING" id="365046.Rta_01120"/>
<protein>
    <recommendedName>
        <fullName evidence="5">Succinylglutamate desuccinylase/Aspartoacylase catalytic domain-containing protein</fullName>
    </recommendedName>
</protein>
<evidence type="ECO:0000256" key="2">
    <source>
        <dbReference type="ARBA" id="ARBA00022723"/>
    </source>
</evidence>
<evidence type="ECO:0000313" key="7">
    <source>
        <dbReference type="Proteomes" id="UP000008385"/>
    </source>
</evidence>